<dbReference type="AlphaFoldDB" id="A0AAD9CCN1"/>
<protein>
    <submittedName>
        <fullName evidence="6">Cytochrome P450 2B11</fullName>
    </submittedName>
</protein>
<proteinExistence type="inferred from homology"/>
<dbReference type="InterPro" id="IPR050182">
    <property type="entry name" value="Cytochrome_P450_fam2"/>
</dbReference>
<evidence type="ECO:0000313" key="6">
    <source>
        <dbReference type="EMBL" id="KAK1899875.1"/>
    </source>
</evidence>
<evidence type="ECO:0000256" key="3">
    <source>
        <dbReference type="ARBA" id="ARBA00022723"/>
    </source>
</evidence>
<keyword evidence="4 5" id="KW-0408">Iron</keyword>
<dbReference type="GO" id="GO:0016712">
    <property type="term" value="F:oxidoreductase activity, acting on paired donors, with incorporation or reduction of molecular oxygen, reduced flavin or flavoprotein as one donor, and incorporation of one atom of oxygen"/>
    <property type="evidence" value="ECO:0007669"/>
    <property type="project" value="TreeGrafter"/>
</dbReference>
<reference evidence="6" key="1">
    <citation type="submission" date="2023-04" db="EMBL/GenBank/DDBJ databases">
        <title>Chromosome-level genome of Chaenocephalus aceratus.</title>
        <authorList>
            <person name="Park H."/>
        </authorList>
    </citation>
    <scope>NUCLEOTIDE SEQUENCE</scope>
    <source>
        <strain evidence="6">DE</strain>
        <tissue evidence="6">Muscle</tissue>
    </source>
</reference>
<comment type="caution">
    <text evidence="6">The sequence shown here is derived from an EMBL/GenBank/DDBJ whole genome shotgun (WGS) entry which is preliminary data.</text>
</comment>
<comment type="cofactor">
    <cofactor evidence="1 5">
        <name>heme</name>
        <dbReference type="ChEBI" id="CHEBI:30413"/>
    </cofactor>
</comment>
<dbReference type="InterPro" id="IPR001128">
    <property type="entry name" value="Cyt_P450"/>
</dbReference>
<accession>A0AAD9CCN1</accession>
<sequence length="212" mass="24568">MYNVFPRMVEHLPGSHNTAFAQIEEAQRDNGPKLTRDFINSFLIGGNQEKDIPSTEFHHENLVSTTYRRKCSRRLTLIGHSCPSMENRKSLPFTDAVIHEVQRFLDIVPFSLPHYALHDISFRGYTIPKDTVIIPLLHSVLKEEKHWETPWTFNPKHFLDQNDNFKKNPSFMPFDEGKRACVGESLARMELFIFLVSFGNLPRSSEIIATPR</sequence>
<evidence type="ECO:0000256" key="1">
    <source>
        <dbReference type="ARBA" id="ARBA00001971"/>
    </source>
</evidence>
<dbReference type="SUPFAM" id="SSF48264">
    <property type="entry name" value="Cytochrome P450"/>
    <property type="match status" value="1"/>
</dbReference>
<dbReference type="PANTHER" id="PTHR24300:SF153">
    <property type="entry name" value="CYTOCHROME P450 2G1-LIKE-RELATED"/>
    <property type="match status" value="1"/>
</dbReference>
<organism evidence="6 7">
    <name type="scientific">Dissostichus eleginoides</name>
    <name type="common">Patagonian toothfish</name>
    <name type="synonym">Dissostichus amissus</name>
    <dbReference type="NCBI Taxonomy" id="100907"/>
    <lineage>
        <taxon>Eukaryota</taxon>
        <taxon>Metazoa</taxon>
        <taxon>Chordata</taxon>
        <taxon>Craniata</taxon>
        <taxon>Vertebrata</taxon>
        <taxon>Euteleostomi</taxon>
        <taxon>Actinopterygii</taxon>
        <taxon>Neopterygii</taxon>
        <taxon>Teleostei</taxon>
        <taxon>Neoteleostei</taxon>
        <taxon>Acanthomorphata</taxon>
        <taxon>Eupercaria</taxon>
        <taxon>Perciformes</taxon>
        <taxon>Notothenioidei</taxon>
        <taxon>Nototheniidae</taxon>
        <taxon>Dissostichus</taxon>
    </lineage>
</organism>
<dbReference type="InterPro" id="IPR002401">
    <property type="entry name" value="Cyt_P450_E_grp-I"/>
</dbReference>
<feature type="binding site" description="axial binding residue" evidence="5">
    <location>
        <position position="181"/>
    </location>
    <ligand>
        <name>heme</name>
        <dbReference type="ChEBI" id="CHEBI:30413"/>
    </ligand>
    <ligandPart>
        <name>Fe</name>
        <dbReference type="ChEBI" id="CHEBI:18248"/>
    </ligandPart>
</feature>
<comment type="similarity">
    <text evidence="2">Belongs to the cytochrome P450 family.</text>
</comment>
<keyword evidence="3 5" id="KW-0479">Metal-binding</keyword>
<evidence type="ECO:0000256" key="4">
    <source>
        <dbReference type="ARBA" id="ARBA00023004"/>
    </source>
</evidence>
<dbReference type="Proteomes" id="UP001228049">
    <property type="component" value="Unassembled WGS sequence"/>
</dbReference>
<dbReference type="InterPro" id="IPR036396">
    <property type="entry name" value="Cyt_P450_sf"/>
</dbReference>
<evidence type="ECO:0000256" key="2">
    <source>
        <dbReference type="ARBA" id="ARBA00010617"/>
    </source>
</evidence>
<dbReference type="PRINTS" id="PR00385">
    <property type="entry name" value="P450"/>
</dbReference>
<keyword evidence="7" id="KW-1185">Reference proteome</keyword>
<dbReference type="GO" id="GO:0006082">
    <property type="term" value="P:organic acid metabolic process"/>
    <property type="evidence" value="ECO:0007669"/>
    <property type="project" value="TreeGrafter"/>
</dbReference>
<evidence type="ECO:0000313" key="7">
    <source>
        <dbReference type="Proteomes" id="UP001228049"/>
    </source>
</evidence>
<dbReference type="GO" id="GO:0006805">
    <property type="term" value="P:xenobiotic metabolic process"/>
    <property type="evidence" value="ECO:0007669"/>
    <property type="project" value="TreeGrafter"/>
</dbReference>
<dbReference type="GO" id="GO:0005737">
    <property type="term" value="C:cytoplasm"/>
    <property type="evidence" value="ECO:0007669"/>
    <property type="project" value="TreeGrafter"/>
</dbReference>
<gene>
    <name evidence="6" type="ORF">KUDE01_000662</name>
</gene>
<dbReference type="GO" id="GO:0005506">
    <property type="term" value="F:iron ion binding"/>
    <property type="evidence" value="ECO:0007669"/>
    <property type="project" value="InterPro"/>
</dbReference>
<dbReference type="PANTHER" id="PTHR24300">
    <property type="entry name" value="CYTOCHROME P450 508A4-RELATED"/>
    <property type="match status" value="1"/>
</dbReference>
<dbReference type="EMBL" id="JASDAP010000007">
    <property type="protein sequence ID" value="KAK1899875.1"/>
    <property type="molecule type" value="Genomic_DNA"/>
</dbReference>
<dbReference type="PRINTS" id="PR00463">
    <property type="entry name" value="EP450I"/>
</dbReference>
<dbReference type="Gene3D" id="1.10.630.10">
    <property type="entry name" value="Cytochrome P450"/>
    <property type="match status" value="1"/>
</dbReference>
<name>A0AAD9CCN1_DISEL</name>
<evidence type="ECO:0000256" key="5">
    <source>
        <dbReference type="PIRSR" id="PIRSR602401-1"/>
    </source>
</evidence>
<dbReference type="GO" id="GO:0020037">
    <property type="term" value="F:heme binding"/>
    <property type="evidence" value="ECO:0007669"/>
    <property type="project" value="InterPro"/>
</dbReference>
<keyword evidence="5" id="KW-0349">Heme</keyword>
<dbReference type="Pfam" id="PF00067">
    <property type="entry name" value="p450"/>
    <property type="match status" value="1"/>
</dbReference>